<reference evidence="1 2" key="1">
    <citation type="submission" date="2013-12" db="EMBL/GenBank/DDBJ databases">
        <authorList>
            <consortium name="DOE Joint Genome Institute"/>
            <person name="Eisen J."/>
            <person name="Huntemann M."/>
            <person name="Han J."/>
            <person name="Chen A."/>
            <person name="Kyrpides N."/>
            <person name="Mavromatis K."/>
            <person name="Markowitz V."/>
            <person name="Palaniappan K."/>
            <person name="Ivanova N."/>
            <person name="Schaumberg A."/>
            <person name="Pati A."/>
            <person name="Liolios K."/>
            <person name="Nordberg H.P."/>
            <person name="Cantor M.N."/>
            <person name="Hua S.X."/>
            <person name="Woyke T."/>
        </authorList>
    </citation>
    <scope>NUCLEOTIDE SEQUENCE [LARGE SCALE GENOMIC DNA]</scope>
    <source>
        <strain evidence="2">DSM 18177</strain>
    </source>
</reference>
<dbReference type="KEGG" id="bvs:BARVI_01890"/>
<accession>W0ERZ1</accession>
<dbReference type="STRING" id="880074.BARVI_01890"/>
<dbReference type="AlphaFoldDB" id="W0ERZ1"/>
<protein>
    <submittedName>
        <fullName evidence="1">Uncharacterized protein</fullName>
    </submittedName>
</protein>
<dbReference type="EMBL" id="CP007034">
    <property type="protein sequence ID" value="AHF13580.1"/>
    <property type="molecule type" value="Genomic_DNA"/>
</dbReference>
<organism evidence="1 2">
    <name type="scientific">Barnesiella viscericola DSM 18177</name>
    <dbReference type="NCBI Taxonomy" id="880074"/>
    <lineage>
        <taxon>Bacteria</taxon>
        <taxon>Pseudomonadati</taxon>
        <taxon>Bacteroidota</taxon>
        <taxon>Bacteroidia</taxon>
        <taxon>Bacteroidales</taxon>
        <taxon>Barnesiellaceae</taxon>
        <taxon>Barnesiella</taxon>
    </lineage>
</organism>
<proteinExistence type="predicted"/>
<dbReference type="Proteomes" id="UP000018901">
    <property type="component" value="Chromosome"/>
</dbReference>
<sequence length="42" mass="4972">MMPDCILFYGKTMTNVNKGKQKNSVFSIWIRYNNADQILLFQ</sequence>
<dbReference type="HOGENOM" id="CLU_3247782_0_0_10"/>
<gene>
    <name evidence="1" type="ORF">BARVI_01890</name>
</gene>
<keyword evidence="2" id="KW-1185">Reference proteome</keyword>
<evidence type="ECO:0000313" key="2">
    <source>
        <dbReference type="Proteomes" id="UP000018901"/>
    </source>
</evidence>
<name>W0ERZ1_9BACT</name>
<evidence type="ECO:0000313" key="1">
    <source>
        <dbReference type="EMBL" id="AHF13580.1"/>
    </source>
</evidence>